<sequence>MQAPERSHAGAAQASAPHHGNYQHQQALYQQLLPVARQVLEVVFENEFDDSTHAVTTFIINFRYHDGSDISQWMPPKEVEAVMKGRVLEALAHWIRGKAQMLDVMVPSAQAGLSFIADRIQACKRQLEQAYYQSPPNQVIAEFMHAIVVELLGREAACLGSALGGMVAQEVGNQELLMMVEWPSTLLALLVRKLEEIQAKVSKVVMEMYNDTSFLSYDDSKNLLMMFFQYYTVETTTGTLEVHETYDDPTFMDSPFRVNLIDSFGCLMKLLIHLEGICHNAAALAVDFEGVKLCRHGALCLVQMTCSDDPRLVYVLDVHVLGKRAFTMQTPQGTSMKGLLEEQSIRKVWFDPRNDVDALYHQFGITPRGIFDLQLAEVADRRNRGLNVHFVQGLYKCLTQCPALQSEQKVFAERINTLGKSLFEPQNGGHYEIFQHRPLNPVILVYAAHDSRYMLVLYEQYVQSIGQQWVSRVLRAGDQRGRWCFSRDFVIPSPEAPDF</sequence>
<dbReference type="InterPro" id="IPR036397">
    <property type="entry name" value="RNaseH_sf"/>
</dbReference>
<dbReference type="EMBL" id="HBGE01106307">
    <property type="protein sequence ID" value="CAD9186660.1"/>
    <property type="molecule type" value="Transcribed_RNA"/>
</dbReference>
<organism evidence="2">
    <name type="scientific">Alexandrium catenella</name>
    <name type="common">Red tide dinoflagellate</name>
    <name type="synonym">Gonyaulax catenella</name>
    <dbReference type="NCBI Taxonomy" id="2925"/>
    <lineage>
        <taxon>Eukaryota</taxon>
        <taxon>Sar</taxon>
        <taxon>Alveolata</taxon>
        <taxon>Dinophyceae</taxon>
        <taxon>Gonyaulacales</taxon>
        <taxon>Pyrocystaceae</taxon>
        <taxon>Alexandrium</taxon>
    </lineage>
</organism>
<dbReference type="InterPro" id="IPR012337">
    <property type="entry name" value="RNaseH-like_sf"/>
</dbReference>
<dbReference type="InterPro" id="IPR002562">
    <property type="entry name" value="3'-5'_exonuclease_dom"/>
</dbReference>
<dbReference type="GO" id="GO:0008408">
    <property type="term" value="F:3'-5' exonuclease activity"/>
    <property type="evidence" value="ECO:0007669"/>
    <property type="project" value="InterPro"/>
</dbReference>
<accession>A0A7S1S9H3</accession>
<name>A0A7S1S9H3_ALECA</name>
<evidence type="ECO:0000313" key="2">
    <source>
        <dbReference type="EMBL" id="CAD9186660.1"/>
    </source>
</evidence>
<feature type="domain" description="3'-5' exonuclease" evidence="1">
    <location>
        <begin position="280"/>
        <end position="460"/>
    </location>
</feature>
<dbReference type="GO" id="GO:0003676">
    <property type="term" value="F:nucleic acid binding"/>
    <property type="evidence" value="ECO:0007669"/>
    <property type="project" value="InterPro"/>
</dbReference>
<gene>
    <name evidence="2" type="ORF">ACAT0790_LOCUS63434</name>
</gene>
<dbReference type="AlphaFoldDB" id="A0A7S1S9H3"/>
<dbReference type="Gene3D" id="3.30.420.10">
    <property type="entry name" value="Ribonuclease H-like superfamily/Ribonuclease H"/>
    <property type="match status" value="1"/>
</dbReference>
<dbReference type="SUPFAM" id="SSF53098">
    <property type="entry name" value="Ribonuclease H-like"/>
    <property type="match status" value="1"/>
</dbReference>
<evidence type="ECO:0000259" key="1">
    <source>
        <dbReference type="Pfam" id="PF01612"/>
    </source>
</evidence>
<dbReference type="PANTHER" id="PTHR43040:SF1">
    <property type="entry name" value="RIBONUCLEASE D"/>
    <property type="match status" value="1"/>
</dbReference>
<dbReference type="Pfam" id="PF01612">
    <property type="entry name" value="DNA_pol_A_exo1"/>
    <property type="match status" value="1"/>
</dbReference>
<dbReference type="GO" id="GO:0006139">
    <property type="term" value="P:nucleobase-containing compound metabolic process"/>
    <property type="evidence" value="ECO:0007669"/>
    <property type="project" value="InterPro"/>
</dbReference>
<dbReference type="PANTHER" id="PTHR43040">
    <property type="entry name" value="RIBONUCLEASE D"/>
    <property type="match status" value="1"/>
</dbReference>
<proteinExistence type="predicted"/>
<reference evidence="2" key="1">
    <citation type="submission" date="2021-01" db="EMBL/GenBank/DDBJ databases">
        <authorList>
            <person name="Corre E."/>
            <person name="Pelletier E."/>
            <person name="Niang G."/>
            <person name="Scheremetjew M."/>
            <person name="Finn R."/>
            <person name="Kale V."/>
            <person name="Holt S."/>
            <person name="Cochrane G."/>
            <person name="Meng A."/>
            <person name="Brown T."/>
            <person name="Cohen L."/>
        </authorList>
    </citation>
    <scope>NUCLEOTIDE SEQUENCE</scope>
    <source>
        <strain evidence="2">OF101</strain>
    </source>
</reference>
<protein>
    <recommendedName>
        <fullName evidence="1">3'-5' exonuclease domain-containing protein</fullName>
    </recommendedName>
</protein>